<evidence type="ECO:0000313" key="1">
    <source>
        <dbReference type="EMBL" id="MPN24333.1"/>
    </source>
</evidence>
<protein>
    <submittedName>
        <fullName evidence="1">Uncharacterized protein</fullName>
    </submittedName>
</protein>
<dbReference type="AlphaFoldDB" id="A0A645GKT7"/>
<accession>A0A645GKT7</accession>
<proteinExistence type="predicted"/>
<reference evidence="1" key="1">
    <citation type="submission" date="2019-08" db="EMBL/GenBank/DDBJ databases">
        <authorList>
            <person name="Kucharzyk K."/>
            <person name="Murdoch R.W."/>
            <person name="Higgins S."/>
            <person name="Loffler F."/>
        </authorList>
    </citation>
    <scope>NUCLEOTIDE SEQUENCE</scope>
</reference>
<gene>
    <name evidence="1" type="ORF">SDC9_171730</name>
</gene>
<name>A0A645GKT7_9ZZZZ</name>
<organism evidence="1">
    <name type="scientific">bioreactor metagenome</name>
    <dbReference type="NCBI Taxonomy" id="1076179"/>
    <lineage>
        <taxon>unclassified sequences</taxon>
        <taxon>metagenomes</taxon>
        <taxon>ecological metagenomes</taxon>
    </lineage>
</organism>
<comment type="caution">
    <text evidence="1">The sequence shown here is derived from an EMBL/GenBank/DDBJ whole genome shotgun (WGS) entry which is preliminary data.</text>
</comment>
<sequence>MADNLKLPYFRSVFDMLTDAGAGIIIADADNAESVRGFC</sequence>
<dbReference type="EMBL" id="VSSQ01073153">
    <property type="protein sequence ID" value="MPN24333.1"/>
    <property type="molecule type" value="Genomic_DNA"/>
</dbReference>